<protein>
    <submittedName>
        <fullName evidence="2">Uncharacterized protein</fullName>
    </submittedName>
</protein>
<evidence type="ECO:0000313" key="2">
    <source>
        <dbReference type="EMBL" id="KAJ8389722.1"/>
    </source>
</evidence>
<dbReference type="AlphaFoldDB" id="A0AAD7RT27"/>
<feature type="region of interest" description="Disordered" evidence="1">
    <location>
        <begin position="13"/>
        <end position="40"/>
    </location>
</feature>
<proteinExistence type="predicted"/>
<gene>
    <name evidence="2" type="ORF">AAFF_G00114280</name>
</gene>
<comment type="caution">
    <text evidence="2">The sequence shown here is derived from an EMBL/GenBank/DDBJ whole genome shotgun (WGS) entry which is preliminary data.</text>
</comment>
<keyword evidence="3" id="KW-1185">Reference proteome</keyword>
<accession>A0AAD7RT27</accession>
<evidence type="ECO:0000256" key="1">
    <source>
        <dbReference type="SAM" id="MobiDB-lite"/>
    </source>
</evidence>
<reference evidence="2" key="1">
    <citation type="journal article" date="2023" name="Science">
        <title>Genome structures resolve the early diversification of teleost fishes.</title>
        <authorList>
            <person name="Parey E."/>
            <person name="Louis A."/>
            <person name="Montfort J."/>
            <person name="Bouchez O."/>
            <person name="Roques C."/>
            <person name="Iampietro C."/>
            <person name="Lluch J."/>
            <person name="Castinel A."/>
            <person name="Donnadieu C."/>
            <person name="Desvignes T."/>
            <person name="Floi Bucao C."/>
            <person name="Jouanno E."/>
            <person name="Wen M."/>
            <person name="Mejri S."/>
            <person name="Dirks R."/>
            <person name="Jansen H."/>
            <person name="Henkel C."/>
            <person name="Chen W.J."/>
            <person name="Zahm M."/>
            <person name="Cabau C."/>
            <person name="Klopp C."/>
            <person name="Thompson A.W."/>
            <person name="Robinson-Rechavi M."/>
            <person name="Braasch I."/>
            <person name="Lecointre G."/>
            <person name="Bobe J."/>
            <person name="Postlethwait J.H."/>
            <person name="Berthelot C."/>
            <person name="Roest Crollius H."/>
            <person name="Guiguen Y."/>
        </authorList>
    </citation>
    <scope>NUCLEOTIDE SEQUENCE</scope>
    <source>
        <strain evidence="2">NC1722</strain>
    </source>
</reference>
<sequence>MAVLLRGKLCSQGNASRLRPRPAQTALPISPFSSKQTASGPFLRTLKDRYRCAAQSRRDPFPMREDV</sequence>
<name>A0AAD7RT27_9TELE</name>
<organism evidence="2 3">
    <name type="scientific">Aldrovandia affinis</name>
    <dbReference type="NCBI Taxonomy" id="143900"/>
    <lineage>
        <taxon>Eukaryota</taxon>
        <taxon>Metazoa</taxon>
        <taxon>Chordata</taxon>
        <taxon>Craniata</taxon>
        <taxon>Vertebrata</taxon>
        <taxon>Euteleostomi</taxon>
        <taxon>Actinopterygii</taxon>
        <taxon>Neopterygii</taxon>
        <taxon>Teleostei</taxon>
        <taxon>Notacanthiformes</taxon>
        <taxon>Halosauridae</taxon>
        <taxon>Aldrovandia</taxon>
    </lineage>
</organism>
<evidence type="ECO:0000313" key="3">
    <source>
        <dbReference type="Proteomes" id="UP001221898"/>
    </source>
</evidence>
<dbReference type="EMBL" id="JAINUG010000178">
    <property type="protein sequence ID" value="KAJ8389722.1"/>
    <property type="molecule type" value="Genomic_DNA"/>
</dbReference>
<dbReference type="Proteomes" id="UP001221898">
    <property type="component" value="Unassembled WGS sequence"/>
</dbReference>